<keyword evidence="2" id="KW-0812">Transmembrane</keyword>
<feature type="transmembrane region" description="Helical" evidence="2">
    <location>
        <begin position="38"/>
        <end position="55"/>
    </location>
</feature>
<organism evidence="3 4">
    <name type="scientific">Parashewanella curva</name>
    <dbReference type="NCBI Taxonomy" id="2338552"/>
    <lineage>
        <taxon>Bacteria</taxon>
        <taxon>Pseudomonadati</taxon>
        <taxon>Pseudomonadota</taxon>
        <taxon>Gammaproteobacteria</taxon>
        <taxon>Alteromonadales</taxon>
        <taxon>Shewanellaceae</taxon>
        <taxon>Parashewanella</taxon>
    </lineage>
</organism>
<dbReference type="Proteomes" id="UP000281474">
    <property type="component" value="Unassembled WGS sequence"/>
</dbReference>
<feature type="region of interest" description="Disordered" evidence="1">
    <location>
        <begin position="602"/>
        <end position="631"/>
    </location>
</feature>
<feature type="compositionally biased region" description="Acidic residues" evidence="1">
    <location>
        <begin position="723"/>
        <end position="735"/>
    </location>
</feature>
<keyword evidence="2" id="KW-1133">Transmembrane helix</keyword>
<gene>
    <name evidence="3" type="ORF">D5018_17095</name>
</gene>
<evidence type="ECO:0000313" key="4">
    <source>
        <dbReference type="Proteomes" id="UP000281474"/>
    </source>
</evidence>
<name>A0A3L8PSS3_9GAMM</name>
<reference evidence="3 4" key="1">
    <citation type="submission" date="2018-09" db="EMBL/GenBank/DDBJ databases">
        <title>Phylogeny of the Shewanellaceae, and recommendation for two new genera, Pseudoshewanella and Parashewanella.</title>
        <authorList>
            <person name="Wang G."/>
        </authorList>
    </citation>
    <scope>NUCLEOTIDE SEQUENCE [LARGE SCALE GENOMIC DNA]</scope>
    <source>
        <strain evidence="3 4">C51</strain>
    </source>
</reference>
<comment type="caution">
    <text evidence="3">The sequence shown here is derived from an EMBL/GenBank/DDBJ whole genome shotgun (WGS) entry which is preliminary data.</text>
</comment>
<feature type="region of interest" description="Disordered" evidence="1">
    <location>
        <begin position="660"/>
        <end position="735"/>
    </location>
</feature>
<evidence type="ECO:0000256" key="1">
    <source>
        <dbReference type="SAM" id="MobiDB-lite"/>
    </source>
</evidence>
<dbReference type="EMBL" id="QZEI01000070">
    <property type="protein sequence ID" value="RLV58467.1"/>
    <property type="molecule type" value="Genomic_DNA"/>
</dbReference>
<keyword evidence="2" id="KW-0472">Membrane</keyword>
<evidence type="ECO:0000313" key="3">
    <source>
        <dbReference type="EMBL" id="RLV58467.1"/>
    </source>
</evidence>
<sequence length="735" mass="80926">MAAPKMTVAGGKDTAIQLDAVKYTVEESEHRNINYKQVAFDIGFNVAWFVAVAALEGTAAPLTLTIQLAMVIFFSLSTHSIKEIMPKSIRENPIADFTIDTACFTTTFAIPSSVTATNKTISICKKLTAFFGARIGAKLNIVAMDYLEVKKGTATHFIGKLVGGVAGGVIATWMFDFCVDSLKTKRILSNENGDTVTLEDHVKEQKPSDNVQSTYEHIRVKKVSPSPNITEPSLLETVDDCIEPETITFADGEKQFLYDATGVNPKNLANLTFEIDTNTKCKMTMYLPSPGEACHLDVEAYVWASEKCLALVKCGNGKFGIRQNCFLPEGNIGPTCLQIQGTPLTHHLLQVNEGSFLHKLPFCKPQEPDPTATYAFPEPTSSEYSLMLESLLNSRTEVYISEGVTAYPDSSNILYLTLDSTSLIEGVIQTIFLSEDISKIVTQSTTFIRPSSIPSPSPNPNDCTIYIIVGGVVLGIVVTTALTITGLALAIRKLLKPKDNEDLERLVDNDSSLAEENIESDEAIKTAKNVATQEPTNLSNPMGLPVQRESYLARLFNWKRTRTPRERIWLQPINNDSVVHSNLNPIYKPAWVCYKNPAFVPTQTDSSSLRNKGETSVSGDNHTSGFGSLTTITHDTDASSITTQAWQEQSYQYGEDIHRVNPMFDDGLDSDDSFSTTNEDEPKGSSIVTENSKNESKQNTKTPTINKNEDNEPEEAEFTFVDDITDDEEPFVNNL</sequence>
<keyword evidence="4" id="KW-1185">Reference proteome</keyword>
<protein>
    <submittedName>
        <fullName evidence="3">Uncharacterized protein</fullName>
    </submittedName>
</protein>
<dbReference type="OrthoDB" id="9845266at2"/>
<dbReference type="AlphaFoldDB" id="A0A3L8PSS3"/>
<feature type="transmembrane region" description="Helical" evidence="2">
    <location>
        <begin position="157"/>
        <end position="175"/>
    </location>
</feature>
<proteinExistence type="predicted"/>
<feature type="transmembrane region" description="Helical" evidence="2">
    <location>
        <begin position="465"/>
        <end position="491"/>
    </location>
</feature>
<evidence type="ECO:0000256" key="2">
    <source>
        <dbReference type="SAM" id="Phobius"/>
    </source>
</evidence>
<accession>A0A3L8PSS3</accession>
<dbReference type="RefSeq" id="WP_121840203.1">
    <property type="nucleotide sequence ID" value="NZ_ML014819.1"/>
</dbReference>